<comment type="similarity">
    <text evidence="1">Belongs to the DNA/RNA non-specific endonuclease family.</text>
</comment>
<comment type="caution">
    <text evidence="8">The sequence shown here is derived from an EMBL/GenBank/DDBJ whole genome shotgun (WGS) entry which is preliminary data.</text>
</comment>
<dbReference type="SMART" id="SM00477">
    <property type="entry name" value="NUC"/>
    <property type="match status" value="1"/>
</dbReference>
<dbReference type="PANTHER" id="PTHR13966">
    <property type="entry name" value="ENDONUCLEASE RELATED"/>
    <property type="match status" value="1"/>
</dbReference>
<sequence length="370" mass="43093">MFSWFLEVWQRITEIFVRNFRFLEVWQRITEIFIRNFRFLEGWQRITEIFTRKDLVDFSFEIIMDISMVHQDSTLDKASREPDGNMCADSPILQNFERRNSIVAPYTSRIRSSDECTLSPSTKDEIMALGYPSNGGIFEGYSFINSFDFDYGVSRWVSECLTREQVKKVCVSRKNASNSFYEDEEIDVERRATLDDYKNSDYQKGHLVAAGNHRYSFQAYERTFCLRNIAPMYENTNFILGKIEKQAQRLAKDKGKVHIITGPVFHDAKKEPIFVKEGSKVRVPDAFFKVLAHDDTHKKHNIHRVFAYIVENKNDDDEDIKKALKDIKNARVNLALINDLTGLNILGEIDERKLVGDCNRKQKTSRGIGS</sequence>
<dbReference type="PANTHER" id="PTHR13966:SF5">
    <property type="entry name" value="ENDONUCLEASE G, MITOCHONDRIAL"/>
    <property type="match status" value="1"/>
</dbReference>
<dbReference type="InterPro" id="IPR040255">
    <property type="entry name" value="Non-specific_endonuclease"/>
</dbReference>
<dbReference type="Proteomes" id="UP000499080">
    <property type="component" value="Unassembled WGS sequence"/>
</dbReference>
<feature type="binding site" evidence="5">
    <location>
        <position position="237"/>
    </location>
    <ligand>
        <name>Mg(2+)</name>
        <dbReference type="ChEBI" id="CHEBI:18420"/>
        <note>catalytic</note>
    </ligand>
</feature>
<dbReference type="GO" id="GO:0016787">
    <property type="term" value="F:hydrolase activity"/>
    <property type="evidence" value="ECO:0007669"/>
    <property type="project" value="InterPro"/>
</dbReference>
<evidence type="ECO:0000256" key="5">
    <source>
        <dbReference type="PIRSR" id="PIRSR640255-2"/>
    </source>
</evidence>
<dbReference type="InterPro" id="IPR044929">
    <property type="entry name" value="DNA/RNA_non-sp_Endonuclease_sf"/>
</dbReference>
<evidence type="ECO:0000256" key="3">
    <source>
        <dbReference type="ARBA" id="ARBA00022759"/>
    </source>
</evidence>
<dbReference type="GO" id="GO:0046872">
    <property type="term" value="F:metal ion binding"/>
    <property type="evidence" value="ECO:0007669"/>
    <property type="project" value="UniProtKB-KW"/>
</dbReference>
<protein>
    <submittedName>
        <fullName evidence="8">Endonuclease G, mitochondrial</fullName>
    </submittedName>
</protein>
<evidence type="ECO:0000313" key="9">
    <source>
        <dbReference type="Proteomes" id="UP000499080"/>
    </source>
</evidence>
<dbReference type="SUPFAM" id="SSF54060">
    <property type="entry name" value="His-Me finger endonucleases"/>
    <property type="match status" value="1"/>
</dbReference>
<dbReference type="AlphaFoldDB" id="A0A4Y2PDA8"/>
<dbReference type="EMBL" id="BGPR01011179">
    <property type="protein sequence ID" value="GBN49998.1"/>
    <property type="molecule type" value="Genomic_DNA"/>
</dbReference>
<dbReference type="Gene3D" id="3.40.570.10">
    <property type="entry name" value="Extracellular Endonuclease, subunit A"/>
    <property type="match status" value="1"/>
</dbReference>
<dbReference type="InterPro" id="IPR001604">
    <property type="entry name" value="Endo_G_ENPP1-like_dom"/>
</dbReference>
<keyword evidence="9" id="KW-1185">Reference proteome</keyword>
<name>A0A4Y2PDA8_ARAVE</name>
<evidence type="ECO:0000256" key="1">
    <source>
        <dbReference type="ARBA" id="ARBA00010052"/>
    </source>
</evidence>
<evidence type="ECO:0000259" key="7">
    <source>
        <dbReference type="SMART" id="SM00892"/>
    </source>
</evidence>
<dbReference type="InterPro" id="IPR044925">
    <property type="entry name" value="His-Me_finger_sf"/>
</dbReference>
<dbReference type="OrthoDB" id="69221at2759"/>
<evidence type="ECO:0000256" key="2">
    <source>
        <dbReference type="ARBA" id="ARBA00022722"/>
    </source>
</evidence>
<dbReference type="GO" id="GO:0004519">
    <property type="term" value="F:endonuclease activity"/>
    <property type="evidence" value="ECO:0007669"/>
    <property type="project" value="UniProtKB-KW"/>
</dbReference>
<dbReference type="Pfam" id="PF01223">
    <property type="entry name" value="Endonuclease_NS"/>
    <property type="match status" value="1"/>
</dbReference>
<feature type="domain" description="DNA/RNA non-specific endonuclease/pyrophosphatase/phosphodiesterase" evidence="7">
    <location>
        <begin position="139"/>
        <end position="352"/>
    </location>
</feature>
<proteinExistence type="inferred from homology"/>
<keyword evidence="3 8" id="KW-0255">Endonuclease</keyword>
<keyword evidence="5" id="KW-0479">Metal-binding</keyword>
<evidence type="ECO:0000256" key="4">
    <source>
        <dbReference type="PIRSR" id="PIRSR640255-1"/>
    </source>
</evidence>
<reference evidence="8 9" key="1">
    <citation type="journal article" date="2019" name="Sci. Rep.">
        <title>Orb-weaving spider Araneus ventricosus genome elucidates the spidroin gene catalogue.</title>
        <authorList>
            <person name="Kono N."/>
            <person name="Nakamura H."/>
            <person name="Ohtoshi R."/>
            <person name="Moran D.A.P."/>
            <person name="Shinohara A."/>
            <person name="Yoshida Y."/>
            <person name="Fujiwara M."/>
            <person name="Mori M."/>
            <person name="Tomita M."/>
            <person name="Arakawa K."/>
        </authorList>
    </citation>
    <scope>NUCLEOTIDE SEQUENCE [LARGE SCALE GENOMIC DNA]</scope>
</reference>
<evidence type="ECO:0000259" key="6">
    <source>
        <dbReference type="SMART" id="SM00477"/>
    </source>
</evidence>
<gene>
    <name evidence="8" type="primary">cps-6_1</name>
    <name evidence="8" type="ORF">AVEN_109073_1</name>
</gene>
<dbReference type="SMART" id="SM00892">
    <property type="entry name" value="Endonuclease_NS"/>
    <property type="match status" value="1"/>
</dbReference>
<organism evidence="8 9">
    <name type="scientific">Araneus ventricosus</name>
    <name type="common">Orbweaver spider</name>
    <name type="synonym">Epeira ventricosa</name>
    <dbReference type="NCBI Taxonomy" id="182803"/>
    <lineage>
        <taxon>Eukaryota</taxon>
        <taxon>Metazoa</taxon>
        <taxon>Ecdysozoa</taxon>
        <taxon>Arthropoda</taxon>
        <taxon>Chelicerata</taxon>
        <taxon>Arachnida</taxon>
        <taxon>Araneae</taxon>
        <taxon>Araneomorphae</taxon>
        <taxon>Entelegynae</taxon>
        <taxon>Araneoidea</taxon>
        <taxon>Araneidae</taxon>
        <taxon>Araneus</taxon>
    </lineage>
</organism>
<keyword evidence="3 8" id="KW-0378">Hydrolase</keyword>
<accession>A0A4Y2PDA8</accession>
<dbReference type="GO" id="GO:0003676">
    <property type="term" value="F:nucleic acid binding"/>
    <property type="evidence" value="ECO:0007669"/>
    <property type="project" value="InterPro"/>
</dbReference>
<feature type="active site" description="Proton acceptor" evidence="4">
    <location>
        <position position="206"/>
    </location>
</feature>
<dbReference type="InterPro" id="IPR020821">
    <property type="entry name" value="ENPP1-3/EXOG-like_nuc-like"/>
</dbReference>
<keyword evidence="2" id="KW-0540">Nuclease</keyword>
<evidence type="ECO:0000313" key="8">
    <source>
        <dbReference type="EMBL" id="GBN49998.1"/>
    </source>
</evidence>
<feature type="domain" description="ENPP1-3/EXOG-like endonuclease/phosphodiesterase" evidence="6">
    <location>
        <begin position="140"/>
        <end position="352"/>
    </location>
</feature>